<keyword evidence="7" id="KW-0680">Restriction system</keyword>
<feature type="domain" description="Type I restriction modification DNA specificity" evidence="10">
    <location>
        <begin position="691"/>
        <end position="858"/>
    </location>
</feature>
<dbReference type="InterPro" id="IPR051537">
    <property type="entry name" value="DNA_Adenine_Mtase"/>
</dbReference>
<dbReference type="GO" id="GO:0032259">
    <property type="term" value="P:methylation"/>
    <property type="evidence" value="ECO:0007669"/>
    <property type="project" value="UniProtKB-KW"/>
</dbReference>
<keyword evidence="5" id="KW-0808">Transferase</keyword>
<dbReference type="InterPro" id="IPR044946">
    <property type="entry name" value="Restrct_endonuc_typeI_TRD_sf"/>
</dbReference>
<feature type="domain" description="DNA methylase adenine-specific" evidence="11">
    <location>
        <begin position="362"/>
        <end position="492"/>
    </location>
</feature>
<dbReference type="Pfam" id="PF02384">
    <property type="entry name" value="N6_Mtase"/>
    <property type="match status" value="2"/>
</dbReference>
<comment type="similarity">
    <text evidence="2">Belongs to the type-I restriction system S methylase family.</text>
</comment>
<gene>
    <name evidence="12" type="ORF">DDQ68_19235</name>
</gene>
<evidence type="ECO:0000259" key="10">
    <source>
        <dbReference type="Pfam" id="PF01420"/>
    </source>
</evidence>
<evidence type="ECO:0000313" key="13">
    <source>
        <dbReference type="Proteomes" id="UP000245999"/>
    </source>
</evidence>
<sequence length="875" mass="98439">MKTVKKVQSVEPNITELGNGWLKLHKLKYKLEQESLNFEIDKALSDYFTKNGGSGSNRPDTKLLLQDKDLSFYPILIEYKGYKEKLVKLDSDGRVENKTAKNEPHFNNINGFAVNGAIHYANGLLHHTSYTDIIAIGMTGYKSETGELKFDIGVYYVSKTNFGAGQYVGEFTDFSFLAPKNFDWFVGKIGDLHLSPEEIENLKEQREKEIDSSLLKLNNDIYESESGLAESDRVYLVAASIIATLGVPGKVAPLEKTDLKSSSESGNRDGDIIVRKIKSFLDEKALPKEKQDLIVRTLQNTLTTENINKIVDGETQLKRVFSKIVDDLGIYYKIGLTTDFTGKLFNEMYGWLGFTQDKLNDVVLTPSHVANLLVKLARVNKDSYVWDFATGSAGLLVAAMNEMLVDAKNTISSRDELTQKELSIKAEQLLGLELLSSIYMLAILNMILMGDGSSNILNIDSIKDFDGKYSFGKTNTLFPADALVLNPPYSAQGNGMNFVEKALGMMNKGYAAIIIQNSAGSGKAVAYNKRILEKNTLLASIKMPVDIFIGKSSVQTNIYVFKVNEKHHRDEMVKFINFSNDGYTRTSRKKASNNLKDSDRAKQRYDEIVNLVRFGRSKLDIFTNKEYYEGKIDPTSGVDWNQSAPTDTKTILRDFQKTLSDHMLWDISGIIKQTNTEAEVLAKLNNKLQENNWVEFKLDDLFKKAKIKSLKYKASELPSEATEDFALAALTAGIQNQGLNNFVPSHGATILKNVISISANGANTGATFFQSKEFTVLQDAYVIEWNYNNEELSNNQYLFLTAAISKTIYGNYEWTNKASWERIKSQKIQLPTKGQKIDFEFMEAFVAELEAERIGVIESYLNKYKKATKEQVEHR</sequence>
<evidence type="ECO:0000313" key="12">
    <source>
        <dbReference type="EMBL" id="AWM34720.1"/>
    </source>
</evidence>
<evidence type="ECO:0000256" key="3">
    <source>
        <dbReference type="ARBA" id="ARBA00011900"/>
    </source>
</evidence>
<proteinExistence type="inferred from homology"/>
<name>A0A2Z3H151_9BACT</name>
<keyword evidence="13" id="KW-1185">Reference proteome</keyword>
<dbReference type="InterPro" id="IPR002052">
    <property type="entry name" value="DNA_methylase_N6_adenine_CS"/>
</dbReference>
<reference evidence="13" key="1">
    <citation type="submission" date="2018-04" db="EMBL/GenBank/DDBJ databases">
        <title>Complete genome of Antarctic heterotrophic bacterium Hymenobacter nivis.</title>
        <authorList>
            <person name="Terashima M."/>
        </authorList>
    </citation>
    <scope>NUCLEOTIDE SEQUENCE [LARGE SCALE GENOMIC DNA]</scope>
    <source>
        <strain evidence="13">NBRC 111535</strain>
    </source>
</reference>
<keyword evidence="12" id="KW-0255">Endonuclease</keyword>
<evidence type="ECO:0000256" key="8">
    <source>
        <dbReference type="ARBA" id="ARBA00023125"/>
    </source>
</evidence>
<evidence type="ECO:0000256" key="9">
    <source>
        <dbReference type="ARBA" id="ARBA00047942"/>
    </source>
</evidence>
<keyword evidence="4" id="KW-0489">Methyltransferase</keyword>
<dbReference type="GO" id="GO:0004519">
    <property type="term" value="F:endonuclease activity"/>
    <property type="evidence" value="ECO:0007669"/>
    <property type="project" value="UniProtKB-KW"/>
</dbReference>
<dbReference type="InterPro" id="IPR000055">
    <property type="entry name" value="Restrct_endonuc_typeI_TRD"/>
</dbReference>
<dbReference type="PANTHER" id="PTHR42933">
    <property type="entry name" value="SLR6095 PROTEIN"/>
    <property type="match status" value="1"/>
</dbReference>
<dbReference type="EMBL" id="CP029145">
    <property type="protein sequence ID" value="AWM34720.1"/>
    <property type="molecule type" value="Genomic_DNA"/>
</dbReference>
<keyword evidence="12" id="KW-0378">Hydrolase</keyword>
<dbReference type="AlphaFoldDB" id="A0A2Z3H151"/>
<evidence type="ECO:0000256" key="1">
    <source>
        <dbReference type="ARBA" id="ARBA00006594"/>
    </source>
</evidence>
<dbReference type="REBASE" id="252603">
    <property type="entry name" value="Hni11535ORF19235P"/>
</dbReference>
<dbReference type="InterPro" id="IPR029063">
    <property type="entry name" value="SAM-dependent_MTases_sf"/>
</dbReference>
<dbReference type="GO" id="GO:0009007">
    <property type="term" value="F:site-specific DNA-methyltransferase (adenine-specific) activity"/>
    <property type="evidence" value="ECO:0007669"/>
    <property type="project" value="UniProtKB-EC"/>
</dbReference>
<comment type="catalytic activity">
    <reaction evidence="9">
        <text>a 2'-deoxyadenosine in DNA + S-adenosyl-L-methionine = an N(6)-methyl-2'-deoxyadenosine in DNA + S-adenosyl-L-homocysteine + H(+)</text>
        <dbReference type="Rhea" id="RHEA:15197"/>
        <dbReference type="Rhea" id="RHEA-COMP:12418"/>
        <dbReference type="Rhea" id="RHEA-COMP:12419"/>
        <dbReference type="ChEBI" id="CHEBI:15378"/>
        <dbReference type="ChEBI" id="CHEBI:57856"/>
        <dbReference type="ChEBI" id="CHEBI:59789"/>
        <dbReference type="ChEBI" id="CHEBI:90615"/>
        <dbReference type="ChEBI" id="CHEBI:90616"/>
        <dbReference type="EC" id="2.1.1.72"/>
    </reaction>
</comment>
<organism evidence="12 13">
    <name type="scientific">Hymenobacter nivis</name>
    <dbReference type="NCBI Taxonomy" id="1850093"/>
    <lineage>
        <taxon>Bacteria</taxon>
        <taxon>Pseudomonadati</taxon>
        <taxon>Bacteroidota</taxon>
        <taxon>Cytophagia</taxon>
        <taxon>Cytophagales</taxon>
        <taxon>Hymenobacteraceae</taxon>
        <taxon>Hymenobacter</taxon>
    </lineage>
</organism>
<accession>A0A2Z3H151</accession>
<keyword evidence="12" id="KW-0540">Nuclease</keyword>
<dbReference type="OrthoDB" id="9814572at2"/>
<dbReference type="Gene3D" id="3.40.50.150">
    <property type="entry name" value="Vaccinia Virus protein VP39"/>
    <property type="match status" value="1"/>
</dbReference>
<dbReference type="Proteomes" id="UP000245999">
    <property type="component" value="Chromosome"/>
</dbReference>
<keyword evidence="6" id="KW-0949">S-adenosyl-L-methionine</keyword>
<dbReference type="SUPFAM" id="SSF116734">
    <property type="entry name" value="DNA methylase specificity domain"/>
    <property type="match status" value="1"/>
</dbReference>
<dbReference type="EC" id="2.1.1.72" evidence="3"/>
<dbReference type="GO" id="GO:0008170">
    <property type="term" value="F:N-methyltransferase activity"/>
    <property type="evidence" value="ECO:0007669"/>
    <property type="project" value="InterPro"/>
</dbReference>
<dbReference type="InterPro" id="IPR003356">
    <property type="entry name" value="DNA_methylase_A-5"/>
</dbReference>
<dbReference type="PANTHER" id="PTHR42933:SF1">
    <property type="entry name" value="SITE-SPECIFIC DNA-METHYLTRANSFERASE (ADENINE-SPECIFIC)"/>
    <property type="match status" value="1"/>
</dbReference>
<feature type="domain" description="DNA methylase adenine-specific" evidence="11">
    <location>
        <begin position="506"/>
        <end position="602"/>
    </location>
</feature>
<dbReference type="KEGG" id="hnv:DDQ68_19235"/>
<dbReference type="PROSITE" id="PS00092">
    <property type="entry name" value="N6_MTASE"/>
    <property type="match status" value="1"/>
</dbReference>
<evidence type="ECO:0000256" key="2">
    <source>
        <dbReference type="ARBA" id="ARBA00010923"/>
    </source>
</evidence>
<evidence type="ECO:0000256" key="5">
    <source>
        <dbReference type="ARBA" id="ARBA00022679"/>
    </source>
</evidence>
<protein>
    <recommendedName>
        <fullName evidence="3">site-specific DNA-methyltransferase (adenine-specific)</fullName>
        <ecNumber evidence="3">2.1.1.72</ecNumber>
    </recommendedName>
</protein>
<dbReference type="SUPFAM" id="SSF53335">
    <property type="entry name" value="S-adenosyl-L-methionine-dependent methyltransferases"/>
    <property type="match status" value="1"/>
</dbReference>
<evidence type="ECO:0000256" key="7">
    <source>
        <dbReference type="ARBA" id="ARBA00022747"/>
    </source>
</evidence>
<dbReference type="Pfam" id="PF01420">
    <property type="entry name" value="Methylase_S"/>
    <property type="match status" value="1"/>
</dbReference>
<evidence type="ECO:0000259" key="11">
    <source>
        <dbReference type="Pfam" id="PF02384"/>
    </source>
</evidence>
<dbReference type="Gene3D" id="3.90.220.20">
    <property type="entry name" value="DNA methylase specificity domains"/>
    <property type="match status" value="1"/>
</dbReference>
<dbReference type="GO" id="GO:0009307">
    <property type="term" value="P:DNA restriction-modification system"/>
    <property type="evidence" value="ECO:0007669"/>
    <property type="project" value="UniProtKB-KW"/>
</dbReference>
<evidence type="ECO:0000256" key="6">
    <source>
        <dbReference type="ARBA" id="ARBA00022691"/>
    </source>
</evidence>
<evidence type="ECO:0000256" key="4">
    <source>
        <dbReference type="ARBA" id="ARBA00022603"/>
    </source>
</evidence>
<dbReference type="RefSeq" id="WP_109657749.1">
    <property type="nucleotide sequence ID" value="NZ_CP029145.1"/>
</dbReference>
<keyword evidence="8" id="KW-0238">DNA-binding</keyword>
<dbReference type="GO" id="GO:0003677">
    <property type="term" value="F:DNA binding"/>
    <property type="evidence" value="ECO:0007669"/>
    <property type="project" value="UniProtKB-KW"/>
</dbReference>
<comment type="similarity">
    <text evidence="1">Belongs to the N(4)/N(6)-methyltransferase family.</text>
</comment>